<comment type="caution">
    <text evidence="1">The sequence shown here is derived from an EMBL/GenBank/DDBJ whole genome shotgun (WGS) entry which is preliminary data.</text>
</comment>
<dbReference type="PANTHER" id="PTHR31508:SF2">
    <property type="entry name" value="PROTEIN PITCHFORK"/>
    <property type="match status" value="1"/>
</dbReference>
<dbReference type="GO" id="GO:0008092">
    <property type="term" value="F:cytoskeletal protein binding"/>
    <property type="evidence" value="ECO:0007669"/>
    <property type="project" value="TreeGrafter"/>
</dbReference>
<evidence type="ECO:0000313" key="1">
    <source>
        <dbReference type="EMBL" id="CAH3121274.1"/>
    </source>
</evidence>
<protein>
    <submittedName>
        <fullName evidence="1">Uncharacterized protein</fullName>
    </submittedName>
</protein>
<dbReference type="PANTHER" id="PTHR31508">
    <property type="entry name" value="PROTEIN PITCHFORK"/>
    <property type="match status" value="1"/>
</dbReference>
<dbReference type="EMBL" id="CALNXJ010000018">
    <property type="protein sequence ID" value="CAH3121274.1"/>
    <property type="molecule type" value="Genomic_DNA"/>
</dbReference>
<dbReference type="Proteomes" id="UP001159428">
    <property type="component" value="Unassembled WGS sequence"/>
</dbReference>
<gene>
    <name evidence="1" type="ORF">PMEA_00009120</name>
</gene>
<accession>A0AAU9WPB3</accession>
<dbReference type="InterPro" id="IPR033602">
    <property type="entry name" value="CIMAP3"/>
</dbReference>
<proteinExistence type="predicted"/>
<reference evidence="1 2" key="1">
    <citation type="submission" date="2022-05" db="EMBL/GenBank/DDBJ databases">
        <authorList>
            <consortium name="Genoscope - CEA"/>
            <person name="William W."/>
        </authorList>
    </citation>
    <scope>NUCLEOTIDE SEQUENCE [LARGE SCALE GENOMIC DNA]</scope>
</reference>
<keyword evidence="2" id="KW-1185">Reference proteome</keyword>
<organism evidence="1 2">
    <name type="scientific">Pocillopora meandrina</name>
    <dbReference type="NCBI Taxonomy" id="46732"/>
    <lineage>
        <taxon>Eukaryota</taxon>
        <taxon>Metazoa</taxon>
        <taxon>Cnidaria</taxon>
        <taxon>Anthozoa</taxon>
        <taxon>Hexacorallia</taxon>
        <taxon>Scleractinia</taxon>
        <taxon>Astrocoeniina</taxon>
        <taxon>Pocilloporidae</taxon>
        <taxon>Pocillopora</taxon>
    </lineage>
</organism>
<name>A0AAU9WPB3_9CNID</name>
<sequence length="254" mass="28925">MATNDARRAVAFGTTLDRELLPLKVPANRFGNELALRGAPNRGPGCYYNAEGSGFIYELERRPVCRRGYSVGARTAPRFPKPAHLDVPGPPTYQEIISKPVHFEEAFKAFNVGATRFPPINQDHGHPGPGAYEFDAKRDRKVKYHGSFGGPQTLITSVTIKCNEFGEPDICNSCQSPPVGDYYEYKKVYLCRKCYNHHLTTGEKYTRSYLQSFRKVRDCSNIHNHEGTNARLMLKTEKDLKKQRFREAYMSLYF</sequence>
<evidence type="ECO:0000313" key="2">
    <source>
        <dbReference type="Proteomes" id="UP001159428"/>
    </source>
</evidence>
<dbReference type="AlphaFoldDB" id="A0AAU9WPB3"/>
<dbReference type="GO" id="GO:0031344">
    <property type="term" value="P:regulation of cell projection organization"/>
    <property type="evidence" value="ECO:0007669"/>
    <property type="project" value="TreeGrafter"/>
</dbReference>